<comment type="similarity">
    <text evidence="2">Belongs to the IspD/TarI cytidylyltransferase family. IspD subfamily.</text>
</comment>
<dbReference type="UniPathway" id="UPA00056">
    <property type="reaction ID" value="UER00093"/>
</dbReference>
<name>A0A3B0ZC49_9ZZZZ</name>
<dbReference type="HAMAP" id="MF_00108">
    <property type="entry name" value="IspD"/>
    <property type="match status" value="1"/>
</dbReference>
<dbReference type="Pfam" id="PF01128">
    <property type="entry name" value="IspD"/>
    <property type="match status" value="1"/>
</dbReference>
<proteinExistence type="inferred from homology"/>
<comment type="pathway">
    <text evidence="1">Isoprenoid biosynthesis; isopentenyl diphosphate biosynthesis via DXP pathway; isopentenyl diphosphate from 1-deoxy-D-xylulose 5-phosphate: step 2/6.</text>
</comment>
<reference evidence="7" key="1">
    <citation type="submission" date="2018-06" db="EMBL/GenBank/DDBJ databases">
        <authorList>
            <person name="Zhirakovskaya E."/>
        </authorList>
    </citation>
    <scope>NUCLEOTIDE SEQUENCE</scope>
</reference>
<keyword evidence="5 7" id="KW-0548">Nucleotidyltransferase</keyword>
<evidence type="ECO:0000256" key="1">
    <source>
        <dbReference type="ARBA" id="ARBA00004787"/>
    </source>
</evidence>
<sequence length="233" mass="25883">MQFWSIVPAAGVGLRMGGVLPKQYLKLGKQTIIEHTLNRLRNQSLISGVVLVISPADQHWQQIQLPECATPLWITDGGAERCHSVLNGLNKLQDFASDDDWVLVHDAARPCLRSEDINKLIENLQFHAVGGLLGLPVADTIKKVDEDGVIINTVDRRALWRALTPQMFRLGLLRDALTHALSAEYMVTDEASAVEFHGYRPLMIEGSADNIKITHPNDLSLAETFLQQQGHIL</sequence>
<dbReference type="PROSITE" id="PS01295">
    <property type="entry name" value="ISPD"/>
    <property type="match status" value="1"/>
</dbReference>
<dbReference type="FunFam" id="3.90.550.10:FF:000003">
    <property type="entry name" value="2-C-methyl-D-erythritol 4-phosphate cytidylyltransferase"/>
    <property type="match status" value="1"/>
</dbReference>
<dbReference type="CDD" id="cd02516">
    <property type="entry name" value="CDP-ME_synthetase"/>
    <property type="match status" value="1"/>
</dbReference>
<dbReference type="EMBL" id="UOFO01000058">
    <property type="protein sequence ID" value="VAW85047.1"/>
    <property type="molecule type" value="Genomic_DNA"/>
</dbReference>
<evidence type="ECO:0000256" key="5">
    <source>
        <dbReference type="ARBA" id="ARBA00022695"/>
    </source>
</evidence>
<organism evidence="7">
    <name type="scientific">hydrothermal vent metagenome</name>
    <dbReference type="NCBI Taxonomy" id="652676"/>
    <lineage>
        <taxon>unclassified sequences</taxon>
        <taxon>metagenomes</taxon>
        <taxon>ecological metagenomes</taxon>
    </lineage>
</organism>
<dbReference type="InterPro" id="IPR001228">
    <property type="entry name" value="IspD"/>
</dbReference>
<evidence type="ECO:0000313" key="7">
    <source>
        <dbReference type="EMBL" id="VAW85047.1"/>
    </source>
</evidence>
<evidence type="ECO:0000256" key="3">
    <source>
        <dbReference type="ARBA" id="ARBA00012526"/>
    </source>
</evidence>
<dbReference type="InterPro" id="IPR034683">
    <property type="entry name" value="IspD/TarI"/>
</dbReference>
<dbReference type="NCBIfam" id="TIGR00453">
    <property type="entry name" value="ispD"/>
    <property type="match status" value="1"/>
</dbReference>
<dbReference type="GO" id="GO:0019288">
    <property type="term" value="P:isopentenyl diphosphate biosynthetic process, methylerythritol 4-phosphate pathway"/>
    <property type="evidence" value="ECO:0007669"/>
    <property type="project" value="UniProtKB-UniPathway"/>
</dbReference>
<dbReference type="SUPFAM" id="SSF53448">
    <property type="entry name" value="Nucleotide-diphospho-sugar transferases"/>
    <property type="match status" value="1"/>
</dbReference>
<accession>A0A3B0ZC49</accession>
<keyword evidence="4 7" id="KW-0808">Transferase</keyword>
<dbReference type="PANTHER" id="PTHR32125:SF4">
    <property type="entry name" value="2-C-METHYL-D-ERYTHRITOL 4-PHOSPHATE CYTIDYLYLTRANSFERASE, CHLOROPLASTIC"/>
    <property type="match status" value="1"/>
</dbReference>
<dbReference type="PANTHER" id="PTHR32125">
    <property type="entry name" value="2-C-METHYL-D-ERYTHRITOL 4-PHOSPHATE CYTIDYLYLTRANSFERASE, CHLOROPLASTIC"/>
    <property type="match status" value="1"/>
</dbReference>
<evidence type="ECO:0000256" key="2">
    <source>
        <dbReference type="ARBA" id="ARBA00009789"/>
    </source>
</evidence>
<dbReference type="InterPro" id="IPR018294">
    <property type="entry name" value="ISPD_synthase_CS"/>
</dbReference>
<protein>
    <recommendedName>
        <fullName evidence="3">2-C-methyl-D-erythritol 4-phosphate cytidylyltransferase</fullName>
        <ecNumber evidence="3">2.7.7.60</ecNumber>
    </recommendedName>
</protein>
<dbReference type="AlphaFoldDB" id="A0A3B0ZC49"/>
<dbReference type="InterPro" id="IPR029044">
    <property type="entry name" value="Nucleotide-diphossugar_trans"/>
</dbReference>
<dbReference type="EC" id="2.7.7.60" evidence="3"/>
<evidence type="ECO:0000256" key="6">
    <source>
        <dbReference type="ARBA" id="ARBA00023229"/>
    </source>
</evidence>
<dbReference type="Gene3D" id="3.90.550.10">
    <property type="entry name" value="Spore Coat Polysaccharide Biosynthesis Protein SpsA, Chain A"/>
    <property type="match status" value="1"/>
</dbReference>
<evidence type="ECO:0000256" key="4">
    <source>
        <dbReference type="ARBA" id="ARBA00022679"/>
    </source>
</evidence>
<gene>
    <name evidence="7" type="ORF">MNBD_GAMMA16-623</name>
</gene>
<keyword evidence="6" id="KW-0414">Isoprene biosynthesis</keyword>
<dbReference type="GO" id="GO:0050518">
    <property type="term" value="F:2-C-methyl-D-erythritol 4-phosphate cytidylyltransferase activity"/>
    <property type="evidence" value="ECO:0007669"/>
    <property type="project" value="UniProtKB-EC"/>
</dbReference>
<dbReference type="InterPro" id="IPR050088">
    <property type="entry name" value="IspD/TarI_cytidylyltransf_bact"/>
</dbReference>